<name>A0AAV4PM69_9ARAC</name>
<protein>
    <submittedName>
        <fullName evidence="1">Uncharacterized protein</fullName>
    </submittedName>
</protein>
<dbReference type="AlphaFoldDB" id="A0AAV4PM69"/>
<organism evidence="1 2">
    <name type="scientific">Caerostris darwini</name>
    <dbReference type="NCBI Taxonomy" id="1538125"/>
    <lineage>
        <taxon>Eukaryota</taxon>
        <taxon>Metazoa</taxon>
        <taxon>Ecdysozoa</taxon>
        <taxon>Arthropoda</taxon>
        <taxon>Chelicerata</taxon>
        <taxon>Arachnida</taxon>
        <taxon>Araneae</taxon>
        <taxon>Araneomorphae</taxon>
        <taxon>Entelegynae</taxon>
        <taxon>Araneoidea</taxon>
        <taxon>Araneidae</taxon>
        <taxon>Caerostris</taxon>
    </lineage>
</organism>
<dbReference type="Proteomes" id="UP001054837">
    <property type="component" value="Unassembled WGS sequence"/>
</dbReference>
<proteinExistence type="predicted"/>
<comment type="caution">
    <text evidence="1">The sequence shown here is derived from an EMBL/GenBank/DDBJ whole genome shotgun (WGS) entry which is preliminary data.</text>
</comment>
<evidence type="ECO:0000313" key="2">
    <source>
        <dbReference type="Proteomes" id="UP001054837"/>
    </source>
</evidence>
<keyword evidence="2" id="KW-1185">Reference proteome</keyword>
<sequence>MWKPKGVAQEEPPPILSKNSVRTKCGCQHRISERNSDQLFQLEKQAVVSMLAVLIFLIQRSRSSTSMVTFAFKQSGCAGRSDRSHAQT</sequence>
<evidence type="ECO:0000313" key="1">
    <source>
        <dbReference type="EMBL" id="GIX98191.1"/>
    </source>
</evidence>
<gene>
    <name evidence="1" type="ORF">CDAR_505591</name>
</gene>
<dbReference type="EMBL" id="BPLQ01003122">
    <property type="protein sequence ID" value="GIX98191.1"/>
    <property type="molecule type" value="Genomic_DNA"/>
</dbReference>
<reference evidence="1 2" key="1">
    <citation type="submission" date="2021-06" db="EMBL/GenBank/DDBJ databases">
        <title>Caerostris darwini draft genome.</title>
        <authorList>
            <person name="Kono N."/>
            <person name="Arakawa K."/>
        </authorList>
    </citation>
    <scope>NUCLEOTIDE SEQUENCE [LARGE SCALE GENOMIC DNA]</scope>
</reference>
<accession>A0AAV4PM69</accession>